<dbReference type="Proteomes" id="UP001501570">
    <property type="component" value="Unassembled WGS sequence"/>
</dbReference>
<dbReference type="Pfam" id="PF00440">
    <property type="entry name" value="TetR_N"/>
    <property type="match status" value="1"/>
</dbReference>
<evidence type="ECO:0000256" key="2">
    <source>
        <dbReference type="ARBA" id="ARBA00023125"/>
    </source>
</evidence>
<dbReference type="InterPro" id="IPR009057">
    <property type="entry name" value="Homeodomain-like_sf"/>
</dbReference>
<evidence type="ECO:0000256" key="4">
    <source>
        <dbReference type="PROSITE-ProRule" id="PRU00335"/>
    </source>
</evidence>
<feature type="domain" description="HTH tetR-type" evidence="6">
    <location>
        <begin position="9"/>
        <end position="69"/>
    </location>
</feature>
<dbReference type="EMBL" id="BAABJQ010000008">
    <property type="protein sequence ID" value="GAA5186669.1"/>
    <property type="molecule type" value="Genomic_DNA"/>
</dbReference>
<dbReference type="InterPro" id="IPR011075">
    <property type="entry name" value="TetR_C"/>
</dbReference>
<dbReference type="InterPro" id="IPR001647">
    <property type="entry name" value="HTH_TetR"/>
</dbReference>
<dbReference type="RefSeq" id="WP_345630559.1">
    <property type="nucleotide sequence ID" value="NZ_BAABJQ010000008.1"/>
</dbReference>
<evidence type="ECO:0000313" key="8">
    <source>
        <dbReference type="Proteomes" id="UP001501570"/>
    </source>
</evidence>
<keyword evidence="3" id="KW-0804">Transcription</keyword>
<organism evidence="7 8">
    <name type="scientific">Rugosimonospora acidiphila</name>
    <dbReference type="NCBI Taxonomy" id="556531"/>
    <lineage>
        <taxon>Bacteria</taxon>
        <taxon>Bacillati</taxon>
        <taxon>Actinomycetota</taxon>
        <taxon>Actinomycetes</taxon>
        <taxon>Micromonosporales</taxon>
        <taxon>Micromonosporaceae</taxon>
        <taxon>Rugosimonospora</taxon>
    </lineage>
</organism>
<feature type="DNA-binding region" description="H-T-H motif" evidence="4">
    <location>
        <begin position="32"/>
        <end position="51"/>
    </location>
</feature>
<keyword evidence="2 4" id="KW-0238">DNA-binding</keyword>
<dbReference type="PANTHER" id="PTHR47506">
    <property type="entry name" value="TRANSCRIPTIONAL REGULATORY PROTEIN"/>
    <property type="match status" value="1"/>
</dbReference>
<dbReference type="Gene3D" id="1.10.357.10">
    <property type="entry name" value="Tetracycline Repressor, domain 2"/>
    <property type="match status" value="1"/>
</dbReference>
<dbReference type="SUPFAM" id="SSF46689">
    <property type="entry name" value="Homeodomain-like"/>
    <property type="match status" value="1"/>
</dbReference>
<dbReference type="SUPFAM" id="SSF48498">
    <property type="entry name" value="Tetracyclin repressor-like, C-terminal domain"/>
    <property type="match status" value="1"/>
</dbReference>
<keyword evidence="1" id="KW-0805">Transcription regulation</keyword>
<dbReference type="PANTHER" id="PTHR47506:SF3">
    <property type="entry name" value="HTH-TYPE TRANSCRIPTIONAL REGULATOR LMRA"/>
    <property type="match status" value="1"/>
</dbReference>
<evidence type="ECO:0000256" key="3">
    <source>
        <dbReference type="ARBA" id="ARBA00023163"/>
    </source>
</evidence>
<sequence length="217" mass="23668">MSLTTAAQEALRGQLLDAAERVFYARGIQAVNMSEVRAAADLPMRRVYQLFPSKDDMVVAFLRRRHDCMMSAIEDYVADLPAPQERVLAIFDYLDEWFHEPDFRGCPWMNAYGELGPTNAPVAAEVHHHQQAFRALITGIVTAAGYTAGVANAVYLLVEGAVATAAVQHSADPAGEARHGAELLLTNDRSRAPRPGTRSGRPAGKPDAPTTRVRSAR</sequence>
<evidence type="ECO:0000256" key="1">
    <source>
        <dbReference type="ARBA" id="ARBA00023015"/>
    </source>
</evidence>
<evidence type="ECO:0000313" key="7">
    <source>
        <dbReference type="EMBL" id="GAA5186669.1"/>
    </source>
</evidence>
<comment type="caution">
    <text evidence="7">The sequence shown here is derived from an EMBL/GenBank/DDBJ whole genome shotgun (WGS) entry which is preliminary data.</text>
</comment>
<gene>
    <name evidence="7" type="ORF">GCM10023322_33450</name>
</gene>
<proteinExistence type="predicted"/>
<dbReference type="InterPro" id="IPR036271">
    <property type="entry name" value="Tet_transcr_reg_TetR-rel_C_sf"/>
</dbReference>
<evidence type="ECO:0000256" key="5">
    <source>
        <dbReference type="SAM" id="MobiDB-lite"/>
    </source>
</evidence>
<reference evidence="8" key="1">
    <citation type="journal article" date="2019" name="Int. J. Syst. Evol. Microbiol.">
        <title>The Global Catalogue of Microorganisms (GCM) 10K type strain sequencing project: providing services to taxonomists for standard genome sequencing and annotation.</title>
        <authorList>
            <consortium name="The Broad Institute Genomics Platform"/>
            <consortium name="The Broad Institute Genome Sequencing Center for Infectious Disease"/>
            <person name="Wu L."/>
            <person name="Ma J."/>
        </authorList>
    </citation>
    <scope>NUCLEOTIDE SEQUENCE [LARGE SCALE GENOMIC DNA]</scope>
    <source>
        <strain evidence="8">JCM 18304</strain>
    </source>
</reference>
<evidence type="ECO:0000259" key="6">
    <source>
        <dbReference type="PROSITE" id="PS50977"/>
    </source>
</evidence>
<dbReference type="Pfam" id="PF16925">
    <property type="entry name" value="TetR_C_13"/>
    <property type="match status" value="1"/>
</dbReference>
<keyword evidence="8" id="KW-1185">Reference proteome</keyword>
<dbReference type="PROSITE" id="PS50977">
    <property type="entry name" value="HTH_TETR_2"/>
    <property type="match status" value="1"/>
</dbReference>
<feature type="region of interest" description="Disordered" evidence="5">
    <location>
        <begin position="173"/>
        <end position="217"/>
    </location>
</feature>
<name>A0ABP9RVD7_9ACTN</name>
<accession>A0ABP9RVD7</accession>
<protein>
    <submittedName>
        <fullName evidence="7">TetR/AcrR family transcriptional regulator</fullName>
    </submittedName>
</protein>